<dbReference type="OrthoDB" id="292693at2759"/>
<keyword evidence="6" id="KW-1185">Reference proteome</keyword>
<evidence type="ECO:0000313" key="5">
    <source>
        <dbReference type="EMBL" id="PHH53146.1"/>
    </source>
</evidence>
<dbReference type="PANTHER" id="PTHR12901:SF10">
    <property type="entry name" value="COENZYME Q-BINDING PROTEIN COQ10, MITOCHONDRIAL"/>
    <property type="match status" value="1"/>
</dbReference>
<reference evidence="5 6" key="1">
    <citation type="journal article" date="2013" name="Fungal Biol.">
        <title>Analysis of microsatellite markers in the genome of the plant pathogen Ceratocystis fimbriata.</title>
        <authorList>
            <person name="Simpson M.C."/>
            <person name="Wilken P.M."/>
            <person name="Coetzee M.P."/>
            <person name="Wingfield M.J."/>
            <person name="Wingfield B.D."/>
        </authorList>
    </citation>
    <scope>NUCLEOTIDE SEQUENCE [LARGE SCALE GENOMIC DNA]</scope>
    <source>
        <strain evidence="5 6">CBS 114723</strain>
    </source>
</reference>
<dbReference type="EMBL" id="APWK03000049">
    <property type="protein sequence ID" value="PHH53146.1"/>
    <property type="molecule type" value="Genomic_DNA"/>
</dbReference>
<feature type="domain" description="Coenzyme Q-binding protein COQ10 START" evidence="4">
    <location>
        <begin position="60"/>
        <end position="230"/>
    </location>
</feature>
<dbReference type="PANTHER" id="PTHR12901">
    <property type="entry name" value="SPERM PROTEIN HOMOLOG"/>
    <property type="match status" value="1"/>
</dbReference>
<dbReference type="Pfam" id="PF03364">
    <property type="entry name" value="Polyketide_cyc"/>
    <property type="match status" value="1"/>
</dbReference>
<evidence type="ECO:0000256" key="3">
    <source>
        <dbReference type="ARBA" id="ARBA00024947"/>
    </source>
</evidence>
<dbReference type="InterPro" id="IPR023393">
    <property type="entry name" value="START-like_dom_sf"/>
</dbReference>
<evidence type="ECO:0000256" key="2">
    <source>
        <dbReference type="ARBA" id="ARBA00011814"/>
    </source>
</evidence>
<evidence type="ECO:0000259" key="4">
    <source>
        <dbReference type="Pfam" id="PF03364"/>
    </source>
</evidence>
<dbReference type="SUPFAM" id="SSF55961">
    <property type="entry name" value="Bet v1-like"/>
    <property type="match status" value="1"/>
</dbReference>
<accession>A0A2C5X4U3</accession>
<gene>
    <name evidence="5" type="ORF">CFIMG_008273RA00001</name>
</gene>
<name>A0A2C5X4U3_9PEZI</name>
<comment type="subunit">
    <text evidence="2">Interacts with coenzyme Q.</text>
</comment>
<comment type="similarity">
    <text evidence="1">Belongs to the COQ10 family.</text>
</comment>
<dbReference type="Gene3D" id="3.30.530.20">
    <property type="match status" value="1"/>
</dbReference>
<sequence length="272" mass="29074">MATIRPSIRLVGLVATTSPRVVTPMAASFSAARSRSFLNMAGLGAFLDSSPVTISVTRTLPYAPSALYRLVSDVDSYSQFVPFCEESKVTKWETLPPPSPTSSADPVRVPVEAYLRVGFFGINETFTSRLRCTPGVAVEALSGEAAIEAGGSSEIRSGPLRSLVTKWTITPVDMQISGSPTEDADSAASTETSQSIIELQLKYDFRDPAKNIAGRAVSDTVAAKMVEAFEVQARRVIVGEDVPVTKSISSGLPGPIKAFAKSQIQKELRKNQ</sequence>
<evidence type="ECO:0000313" key="6">
    <source>
        <dbReference type="Proteomes" id="UP000222788"/>
    </source>
</evidence>
<reference evidence="5 6" key="2">
    <citation type="journal article" date="2013" name="IMA Fungus">
        <title>IMA Genome-F 1: Ceratocystis fimbriata: Draft nuclear genome sequence for the plant pathogen, Ceratocystis fimbriata.</title>
        <authorList>
            <person name="Wilken P.M."/>
            <person name="Steenkamp E.T."/>
            <person name="Wingfield M.J."/>
            <person name="de Beer Z.W."/>
            <person name="Wingfield B.D."/>
        </authorList>
    </citation>
    <scope>NUCLEOTIDE SEQUENCE [LARGE SCALE GENOMIC DNA]</scope>
    <source>
        <strain evidence="5 6">CBS 114723</strain>
    </source>
</reference>
<dbReference type="InterPro" id="IPR044996">
    <property type="entry name" value="COQ10-like"/>
</dbReference>
<dbReference type="Proteomes" id="UP000222788">
    <property type="component" value="Unassembled WGS sequence"/>
</dbReference>
<protein>
    <recommendedName>
        <fullName evidence="4">Coenzyme Q-binding protein COQ10 START domain-containing protein</fullName>
    </recommendedName>
</protein>
<dbReference type="InterPro" id="IPR005031">
    <property type="entry name" value="COQ10_START"/>
</dbReference>
<dbReference type="AlphaFoldDB" id="A0A2C5X4U3"/>
<dbReference type="STRING" id="1035309.A0A2C5X4U3"/>
<dbReference type="CDD" id="cd07813">
    <property type="entry name" value="COQ10p_like"/>
    <property type="match status" value="1"/>
</dbReference>
<dbReference type="GO" id="GO:0045333">
    <property type="term" value="P:cellular respiration"/>
    <property type="evidence" value="ECO:0007669"/>
    <property type="project" value="InterPro"/>
</dbReference>
<proteinExistence type="inferred from homology"/>
<comment type="function">
    <text evidence="3">Required for the function of coenzyme Q in the respiratory chain. May serve as a chaperone or may be involved in the transport of Q6 from its site of synthesis to the catalytic sites of the respiratory complexes.</text>
</comment>
<dbReference type="GO" id="GO:0048039">
    <property type="term" value="F:ubiquinone binding"/>
    <property type="evidence" value="ECO:0007669"/>
    <property type="project" value="InterPro"/>
</dbReference>
<comment type="caution">
    <text evidence="5">The sequence shown here is derived from an EMBL/GenBank/DDBJ whole genome shotgun (WGS) entry which is preliminary data.</text>
</comment>
<dbReference type="GO" id="GO:0005739">
    <property type="term" value="C:mitochondrion"/>
    <property type="evidence" value="ECO:0007669"/>
    <property type="project" value="TreeGrafter"/>
</dbReference>
<organism evidence="5 6">
    <name type="scientific">Ceratocystis fimbriata CBS 114723</name>
    <dbReference type="NCBI Taxonomy" id="1035309"/>
    <lineage>
        <taxon>Eukaryota</taxon>
        <taxon>Fungi</taxon>
        <taxon>Dikarya</taxon>
        <taxon>Ascomycota</taxon>
        <taxon>Pezizomycotina</taxon>
        <taxon>Sordariomycetes</taxon>
        <taxon>Hypocreomycetidae</taxon>
        <taxon>Microascales</taxon>
        <taxon>Ceratocystidaceae</taxon>
        <taxon>Ceratocystis</taxon>
    </lineage>
</organism>
<evidence type="ECO:0000256" key="1">
    <source>
        <dbReference type="ARBA" id="ARBA00006885"/>
    </source>
</evidence>